<dbReference type="Pfam" id="PF05534">
    <property type="entry name" value="HicB"/>
    <property type="match status" value="1"/>
</dbReference>
<dbReference type="SUPFAM" id="SSF47598">
    <property type="entry name" value="Ribbon-helix-helix"/>
    <property type="match status" value="1"/>
</dbReference>
<keyword evidence="2" id="KW-1185">Reference proteome</keyword>
<sequence>MVNAEHYTFRVRWSAEDDAYVGTVAEMPSLSWLAGTQLDAFSGIRALVNDILEDMAVGGETPPQPIGDRAYSGNFMVRLTPETHRRLAIEAAEQQVSLNRLVASRLAGV</sequence>
<name>A0ABT0QYZ6_9MICO</name>
<organism evidence="1 2">
    <name type="scientific">Brachybacterium equifaecis</name>
    <dbReference type="NCBI Taxonomy" id="2910770"/>
    <lineage>
        <taxon>Bacteria</taxon>
        <taxon>Bacillati</taxon>
        <taxon>Actinomycetota</taxon>
        <taxon>Actinomycetes</taxon>
        <taxon>Micrococcales</taxon>
        <taxon>Dermabacteraceae</taxon>
        <taxon>Brachybacterium</taxon>
    </lineage>
</organism>
<evidence type="ECO:0000313" key="2">
    <source>
        <dbReference type="Proteomes" id="UP001203761"/>
    </source>
</evidence>
<dbReference type="RefSeq" id="WP_249737394.1">
    <property type="nucleotide sequence ID" value="NZ_JAKNCJ010000002.1"/>
</dbReference>
<gene>
    <name evidence="1" type="ORF">Bequi_05670</name>
</gene>
<accession>A0ABT0QYZ6</accession>
<dbReference type="InterPro" id="IPR008651">
    <property type="entry name" value="Uncharacterised_HicB"/>
</dbReference>
<dbReference type="InterPro" id="IPR010985">
    <property type="entry name" value="Ribbon_hlx_hlx"/>
</dbReference>
<dbReference type="SUPFAM" id="SSF143100">
    <property type="entry name" value="TTHA1013/TTHA0281-like"/>
    <property type="match status" value="1"/>
</dbReference>
<dbReference type="Proteomes" id="UP001203761">
    <property type="component" value="Unassembled WGS sequence"/>
</dbReference>
<evidence type="ECO:0000313" key="1">
    <source>
        <dbReference type="EMBL" id="MCL6422879.1"/>
    </source>
</evidence>
<comment type="caution">
    <text evidence="1">The sequence shown here is derived from an EMBL/GenBank/DDBJ whole genome shotgun (WGS) entry which is preliminary data.</text>
</comment>
<dbReference type="EMBL" id="JAKNCJ010000002">
    <property type="protein sequence ID" value="MCL6422879.1"/>
    <property type="molecule type" value="Genomic_DNA"/>
</dbReference>
<proteinExistence type="predicted"/>
<dbReference type="InterPro" id="IPR035069">
    <property type="entry name" value="TTHA1013/TTHA0281-like"/>
</dbReference>
<reference evidence="1" key="1">
    <citation type="submission" date="2022-02" db="EMBL/GenBank/DDBJ databases">
        <authorList>
            <person name="Lee M."/>
            <person name="Kim S.-J."/>
            <person name="Jung M.-Y."/>
        </authorList>
    </citation>
    <scope>NUCLEOTIDE SEQUENCE</scope>
    <source>
        <strain evidence="1">JHP9</strain>
    </source>
</reference>
<protein>
    <submittedName>
        <fullName evidence="1">Toxin-antitoxin system HicB family antitoxin</fullName>
    </submittedName>
</protein>